<dbReference type="Gene3D" id="2.60.40.790">
    <property type="match status" value="1"/>
</dbReference>
<comment type="similarity">
    <text evidence="1 2">Belongs to the small heat shock protein (HSP20) family.</text>
</comment>
<dbReference type="AlphaFoldDB" id="A0A1M7S1Q1"/>
<dbReference type="RefSeq" id="WP_084662453.1">
    <property type="nucleotide sequence ID" value="NZ_FRDF01000004.1"/>
</dbReference>
<evidence type="ECO:0000313" key="4">
    <source>
        <dbReference type="EMBL" id="SHN52366.1"/>
    </source>
</evidence>
<feature type="domain" description="SHSP" evidence="3">
    <location>
        <begin position="48"/>
        <end position="160"/>
    </location>
</feature>
<dbReference type="InterPro" id="IPR031107">
    <property type="entry name" value="Small_HSP"/>
</dbReference>
<dbReference type="CDD" id="cd06464">
    <property type="entry name" value="ACD_sHsps-like"/>
    <property type="match status" value="1"/>
</dbReference>
<dbReference type="InterPro" id="IPR002068">
    <property type="entry name" value="A-crystallin/Hsp20_dom"/>
</dbReference>
<keyword evidence="5" id="KW-1185">Reference proteome</keyword>
<evidence type="ECO:0000256" key="1">
    <source>
        <dbReference type="PROSITE-ProRule" id="PRU00285"/>
    </source>
</evidence>
<dbReference type="OrthoDB" id="9808910at2"/>
<protein>
    <submittedName>
        <fullName evidence="4">HSP20 family protein</fullName>
    </submittedName>
</protein>
<dbReference type="PANTHER" id="PTHR11527">
    <property type="entry name" value="HEAT-SHOCK PROTEIN 20 FAMILY MEMBER"/>
    <property type="match status" value="1"/>
</dbReference>
<proteinExistence type="inferred from homology"/>
<dbReference type="InterPro" id="IPR008978">
    <property type="entry name" value="HSP20-like_chaperone"/>
</dbReference>
<evidence type="ECO:0000313" key="5">
    <source>
        <dbReference type="Proteomes" id="UP000184391"/>
    </source>
</evidence>
<dbReference type="Proteomes" id="UP000184391">
    <property type="component" value="Unassembled WGS sequence"/>
</dbReference>
<evidence type="ECO:0000259" key="3">
    <source>
        <dbReference type="PROSITE" id="PS01031"/>
    </source>
</evidence>
<dbReference type="Pfam" id="PF00011">
    <property type="entry name" value="HSP20"/>
    <property type="match status" value="1"/>
</dbReference>
<dbReference type="SUPFAM" id="SSF49764">
    <property type="entry name" value="HSP20-like chaperones"/>
    <property type="match status" value="1"/>
</dbReference>
<dbReference type="PROSITE" id="PS01031">
    <property type="entry name" value="SHSP"/>
    <property type="match status" value="1"/>
</dbReference>
<reference evidence="5" key="1">
    <citation type="submission" date="2016-12" db="EMBL/GenBank/DDBJ databases">
        <authorList>
            <person name="Varghese N."/>
            <person name="Submissions S."/>
        </authorList>
    </citation>
    <scope>NUCLEOTIDE SEQUENCE [LARGE SCALE GENOMIC DNA]</scope>
    <source>
        <strain evidence="5">DSM 11032</strain>
    </source>
</reference>
<evidence type="ECO:0000256" key="2">
    <source>
        <dbReference type="RuleBase" id="RU003616"/>
    </source>
</evidence>
<sequence length="160" mass="18103">MNRQAMAEMRPSPDQGVSTMFRRLRHEIDQLFDDLTMPGPVRRVFQLSNGTDFSPLVELKDKQDHYELATELPGLEDKDINVEFADGVLSISGEKRAESQEKSGDSLISERSYGAFERRLSLPSDVDPERIEAKFRHGVLKLTLGKDKQATGRVRKIAVD</sequence>
<organism evidence="4 5">
    <name type="scientific">Erythrobacter sanguineus</name>
    <dbReference type="NCBI Taxonomy" id="198312"/>
    <lineage>
        <taxon>Bacteria</taxon>
        <taxon>Pseudomonadati</taxon>
        <taxon>Pseudomonadota</taxon>
        <taxon>Alphaproteobacteria</taxon>
        <taxon>Sphingomonadales</taxon>
        <taxon>Erythrobacteraceae</taxon>
        <taxon>Erythrobacter/Porphyrobacter group</taxon>
        <taxon>Erythrobacter</taxon>
    </lineage>
</organism>
<gene>
    <name evidence="4" type="ORF">SAMN02745193_00763</name>
</gene>
<accession>A0A1M7S1Q1</accession>
<dbReference type="EMBL" id="FRDF01000004">
    <property type="protein sequence ID" value="SHN52366.1"/>
    <property type="molecule type" value="Genomic_DNA"/>
</dbReference>
<dbReference type="STRING" id="198312.SAMN02745193_00763"/>
<name>A0A1M7S1Q1_9SPHN</name>